<protein>
    <submittedName>
        <fullName evidence="9">Predicted protein</fullName>
    </submittedName>
</protein>
<keyword evidence="1 4" id="KW-0245">EGF-like domain</keyword>
<dbReference type="PROSITE" id="PS52047">
    <property type="entry name" value="I_EGF_2"/>
    <property type="match status" value="1"/>
</dbReference>
<proteinExistence type="predicted"/>
<feature type="disulfide bond" evidence="4">
    <location>
        <begin position="1638"/>
        <end position="1647"/>
    </location>
</feature>
<feature type="compositionally biased region" description="Low complexity" evidence="6">
    <location>
        <begin position="1808"/>
        <end position="1820"/>
    </location>
</feature>
<dbReference type="GeneID" id="8857943"/>
<dbReference type="PANTHER" id="PTHR11219:SF69">
    <property type="entry name" value="TENEURIN-A"/>
    <property type="match status" value="1"/>
</dbReference>
<keyword evidence="7" id="KW-1133">Transmembrane helix</keyword>
<dbReference type="InterPro" id="IPR056822">
    <property type="entry name" value="TEN_NHL"/>
</dbReference>
<dbReference type="Gene3D" id="2.10.25.10">
    <property type="entry name" value="Laminin"/>
    <property type="match status" value="6"/>
</dbReference>
<organism evidence="10">
    <name type="scientific">Naegleria gruberi</name>
    <name type="common">Amoeba</name>
    <dbReference type="NCBI Taxonomy" id="5762"/>
    <lineage>
        <taxon>Eukaryota</taxon>
        <taxon>Discoba</taxon>
        <taxon>Heterolobosea</taxon>
        <taxon>Tetramitia</taxon>
        <taxon>Eutetramitia</taxon>
        <taxon>Vahlkampfiidae</taxon>
        <taxon>Naegleria</taxon>
    </lineage>
</organism>
<feature type="region of interest" description="Disordered" evidence="6">
    <location>
        <begin position="1748"/>
        <end position="1772"/>
    </location>
</feature>
<dbReference type="InterPro" id="IPR000742">
    <property type="entry name" value="EGF"/>
</dbReference>
<dbReference type="SUPFAM" id="SSF63829">
    <property type="entry name" value="Calcium-dependent phosphotriesterase"/>
    <property type="match status" value="1"/>
</dbReference>
<feature type="region of interest" description="Disordered" evidence="6">
    <location>
        <begin position="1786"/>
        <end position="1820"/>
    </location>
</feature>
<dbReference type="Gene3D" id="2.120.10.30">
    <property type="entry name" value="TolB, C-terminal domain"/>
    <property type="match status" value="6"/>
</dbReference>
<dbReference type="InParanoid" id="D2VYR0"/>
<dbReference type="EMBL" id="GG738912">
    <property type="protein sequence ID" value="EFC37998.1"/>
    <property type="molecule type" value="Genomic_DNA"/>
</dbReference>
<dbReference type="InterPro" id="IPR051216">
    <property type="entry name" value="Teneurin"/>
</dbReference>
<keyword evidence="10" id="KW-1185">Reference proteome</keyword>
<evidence type="ECO:0000256" key="2">
    <source>
        <dbReference type="ARBA" id="ARBA00022737"/>
    </source>
</evidence>
<feature type="transmembrane region" description="Helical" evidence="7">
    <location>
        <begin position="34"/>
        <end position="53"/>
    </location>
</feature>
<dbReference type="PROSITE" id="PS01186">
    <property type="entry name" value="EGF_2"/>
    <property type="match status" value="3"/>
</dbReference>
<reference evidence="9 10" key="1">
    <citation type="journal article" date="2010" name="Cell">
        <title>The genome of Naegleria gruberi illuminates early eukaryotic versatility.</title>
        <authorList>
            <person name="Fritz-Laylin L.K."/>
            <person name="Prochnik S.E."/>
            <person name="Ginger M.L."/>
            <person name="Dacks J.B."/>
            <person name="Carpenter M.L."/>
            <person name="Field M.C."/>
            <person name="Kuo A."/>
            <person name="Paredez A."/>
            <person name="Chapman J."/>
            <person name="Pham J."/>
            <person name="Shu S."/>
            <person name="Neupane R."/>
            <person name="Cipriano M."/>
            <person name="Mancuso J."/>
            <person name="Tu H."/>
            <person name="Salamov A."/>
            <person name="Lindquist E."/>
            <person name="Shapiro H."/>
            <person name="Lucas S."/>
            <person name="Grigoriev I.V."/>
            <person name="Cande W.Z."/>
            <person name="Fulton C."/>
            <person name="Rokhsar D.S."/>
            <person name="Dawson S.C."/>
        </authorList>
    </citation>
    <scope>NUCLEOTIDE SEQUENCE [LARGE SCALE GENOMIC DNA]</scope>
    <source>
        <strain evidence="9 10">NEG-M</strain>
    </source>
</reference>
<dbReference type="InterPro" id="IPR011042">
    <property type="entry name" value="6-blade_b-propeller_TolB-like"/>
</dbReference>
<feature type="disulfide bond" evidence="4">
    <location>
        <begin position="1561"/>
        <end position="1570"/>
    </location>
</feature>
<dbReference type="PROSITE" id="PS51125">
    <property type="entry name" value="NHL"/>
    <property type="match status" value="1"/>
</dbReference>
<dbReference type="STRING" id="5762.D2VYR0"/>
<dbReference type="eggNOG" id="KOG4659">
    <property type="taxonomic scope" value="Eukaryota"/>
</dbReference>
<feature type="repeat" description="NHL" evidence="5">
    <location>
        <begin position="1025"/>
        <end position="1056"/>
    </location>
</feature>
<feature type="domain" description="EGF-like" evidence="8">
    <location>
        <begin position="1297"/>
        <end position="1336"/>
    </location>
</feature>
<evidence type="ECO:0000259" key="8">
    <source>
        <dbReference type="PROSITE" id="PS50026"/>
    </source>
</evidence>
<evidence type="ECO:0000313" key="10">
    <source>
        <dbReference type="Proteomes" id="UP000006671"/>
    </source>
</evidence>
<sequence>MSLLGISVQYSKQHAARLTTLANSGKKKKRISDFTYFLLVLLQLFILHISIIHHSVHAATSSRTMAGIYRHLTEIDSDASNLFFKDVRGGGCADIKTGDLFICDDGQYKVFKISAGSNVATHFAGNGYQSISCTSSASNGPCGNNIKATEAGLRPHTCAVDPVDGSVYILDYYNSNIKKVNQTSGIITLFYGNGLNSQTLTNPHTIAVSPNHIFIMEDGKSSNNQIRKIDRATGLLIAKYGDASNQGYQGDGGFISDASVRFQTPGGIAVSSDGLYVYISDKTNSVIRRWNTQTNMIQRYAGTPLSSCATTPMAACGDGGSALSALLSYPQGLTVLSNGDLIFSDSTVYRIRKVDFVTGIISTVIGNGNNVWPSAYYFSIGPNGDGQIGTNIKIYVSNDEAKAVKSVFSYGTTIYYTEMSNRLRMLKDGVVTCIAGTHESSNGFGNKMINTQFKINPKVAFTKNGTMYVMADSEIFQVAPDTTIVKKIAGGYSDPSAALVGFGAGNLAKYSQVYKSKTYMAIDQSNNDIYFVDDNYIKKIDYATGVMSIYAGGGASYANNVAATATSLNTPKGIALTPNNDLIIAVFGDRIVRQVSKATGIITTIAGIQATGCNSGTCGEGGSPLAATFGGPQVVAVNANNEIFVADPSLYYIRKISANRNTITKYVGTLRTSCSTQPCGDGGLATSATILTVNDMDIHPSTNELYFCDSERVRKVSSTGYISTVVGNGATYANKGEWSSALSPISAKRISFSPSGTLYFDDAVSSSYSGTYSGFTFSAIRYLDSNGNIASASGHYYNDYSFYNGENTIALRTKLMRPAGLFIDSNGDIYIGASGGSTADSELFASTPSMNYARIAKFDATTGRINTILGNFLLPTASSQTADNTYAYQASLKIQDTYQISGIQFPFGLAKSSTTGEIYYSESEYHRIRKIDSNNKVITVAGTSTACTPASGVACGDNGAPLSATLNFPTSIAIVGAKIYFCDTMNHRVRMIYNNVLTTVIGEGTECTTAGSATCDNSNPLLTKLSKPTGLYVSSDGNTIYVADTGNHKIRKLSSGTMSIVAGSTSYCSTGASCGANVQADGSTAKLYYPTGVSVDESRNEIYIADQGTQTIRKVSSNILSTYAGTFTLFSSTSPPLYGFDGSGDYVSKPVNVWYSNLGIYYTESKTGRLRLLFPTCPQGKVGMNCDMDGCNAIPTSSSLVCSGHGSCSAGICTCSSGYYGTDCQSYDPTAASIVVSNSGNSGNSGNSDGSSVVTPVSYSCFSIASTNTSYVCSGHGNCTSSDSCSCNSGYSGSSCSITTCNGISSNSSNVCSGKGSCVSLNQCQCQANYLGSNCEITSCNNILSNSAQVCNNGKGTCSSYNSCNCISNYFGTNCELTTCNNIQSNNALVCNSHGQCIGYDTCQCSLNYYGSNCEITTCYNMLSNNTLTCTGNGVCTSHDQCDCHTNYLGSDCSITTCNGVLSNSSVSCSGHGQCSSFNSCNCISNYFGSNCEITSCNNVLSNDTLTCSGNGECTSHDQCNCHTNYLGSDCSVTTCNGVLYNSSDTCSGHGQCISFNSCNCASNYYGSNCEISTCYNILSNSSVCSGKGNCTDYNTCSCENGFYGADCSEFKCNGILNTDPSVCNGNGSCVSTDICNCTEGYFGQFCENRTQVISNESIQSNETNITDNSTSIENNSTLEILNNSTLNDGNITLVDNSTIANQTNVENSTDITNSTVLDNNSTSVEISNETVVENSTASETNQTISNETVTSSNETVSSNNTDQVNETISNNTTLIDNNTTISENITSSDVTSTNSTDSFNASSNAMNETTTVPTENSTNVTENTTVADNETVVMNATTSSNTTAITNSTVTNNTTTTNSTVKTNTTSIPPNAPSNNSITITECTKVETCSNHGECNVKGFCTCYSNSNEGYWTGSSCSTCQSGYYGESCLTRIVGPVRMTSDFRGVEFYLYSPPISGVDVVCSKLLHANDLTNGIYGSSSLVKCQFIDKSTSLFRITFGSMDYNIILSMTSIRLNTLAFNQIFTQPTNYLSFVILPPVSIAPPQAIIKMRNVDIYSSCDEIAVDGSSSFSADGKTLIYTWALYNSNGTLSVSEIVPNQAIISLSPNLPPGSYFITLFVKSSYLGISSSVTYSNVFTKSSKPLPSLVVSKSLYEKYSNEFPLTIKKIVTEASCQSSEAISVEWVQTSGPSIEYSVDSANNLLISTLKTFGMNTYIFKVSAFYNSNPSARVSSLVTLNTKSPDLLLELHILQSSSESSTIEVMYSDPESTVNTQSTETWNWNSTNTFLKDYLLTVSNSKSTLVIISTSYFNGKIPNYVDFTLTIVKSDGRSISKSIRAYFVNIPPVLNVLSIEPSTSYILSGNTFSMQTLVSSQSSTLNNTWYINGQLVNTVSETSSTSTVIIDTSLLPEGSTNNIEISSFDSSTGATSSASYTFQVATTPKPCLCEITPTEGIALDTNFIFSCVNCQNSEKTIDFNYGFVDDRSGTKIPLYNLGEIYSSKIPSPSSGTIVKCYIEIVDTKTSASVISYYDISITTPVYSTIQDIEGVVQVWTDTSVKLSETGDISQSISQSAYTSRTDAILVKEYINSQSATAKRSLACKNGVEVANHCECAEGYIGHNCDISIVEFDLVQKTTVSVLNMMVQLANISGVTDDYISLVGFGLDSILLNIDSLTSEVISQVLNNLNSVLRVALSSELKVDNAIVQLFENCIKSIYSYLSKKKASTNQSTSSLKLISASKTSNFLTSRSLTLGGTAKNRKGDFYSVNTNRHTVYDYEPKIVDPTYGTIVELDGNFLAKASKVALVKKPFSYIMITMQDVYGLNTKLASMDQYASKFKESYVISNIVSFNVLDNDFPIDESGVIYTFPINKTSLLMLEPSLIWKL</sequence>
<evidence type="ECO:0000313" key="9">
    <source>
        <dbReference type="EMBL" id="EFC37998.1"/>
    </source>
</evidence>
<feature type="disulfide bond" evidence="4">
    <location>
        <begin position="1405"/>
        <end position="1414"/>
    </location>
</feature>
<dbReference type="Pfam" id="PF25021">
    <property type="entry name" value="TEN_NHL"/>
    <property type="match status" value="3"/>
</dbReference>
<dbReference type="SUPFAM" id="SSF57196">
    <property type="entry name" value="EGF/Laminin"/>
    <property type="match status" value="1"/>
</dbReference>
<name>D2VYR0_NAEGR</name>
<dbReference type="eggNOG" id="KOG1225">
    <property type="taxonomic scope" value="Eukaryota"/>
</dbReference>
<dbReference type="OrthoDB" id="283575at2759"/>
<dbReference type="PROSITE" id="PS00022">
    <property type="entry name" value="EGF_1"/>
    <property type="match status" value="6"/>
</dbReference>
<feature type="disulfide bond" evidence="4">
    <location>
        <begin position="1326"/>
        <end position="1335"/>
    </location>
</feature>
<dbReference type="PANTHER" id="PTHR11219">
    <property type="entry name" value="TENEURIN AND N-ACETYLGLUCOSAMINE-1-PHOSPHODIESTER ALPHA-N-ACETYLGLUCOSAMINIDASE"/>
    <property type="match status" value="1"/>
</dbReference>
<keyword evidence="7" id="KW-0812">Transmembrane</keyword>
<dbReference type="SUPFAM" id="SSF63825">
    <property type="entry name" value="YWTD domain"/>
    <property type="match status" value="2"/>
</dbReference>
<evidence type="ECO:0000256" key="4">
    <source>
        <dbReference type="PROSITE-ProRule" id="PRU00076"/>
    </source>
</evidence>
<evidence type="ECO:0000256" key="1">
    <source>
        <dbReference type="ARBA" id="ARBA00022536"/>
    </source>
</evidence>
<keyword evidence="7" id="KW-0472">Membrane</keyword>
<dbReference type="KEGG" id="ngr:NAEGRDRAFT_81735"/>
<dbReference type="InterPro" id="IPR001258">
    <property type="entry name" value="NHL_repeat"/>
</dbReference>
<keyword evidence="3 4" id="KW-1015">Disulfide bond</keyword>
<feature type="compositionally biased region" description="Low complexity" evidence="6">
    <location>
        <begin position="1844"/>
        <end position="1868"/>
    </location>
</feature>
<feature type="domain" description="EGF-like" evidence="8">
    <location>
        <begin position="1532"/>
        <end position="1571"/>
    </location>
</feature>
<feature type="domain" description="EGF-like" evidence="8">
    <location>
        <begin position="1376"/>
        <end position="1415"/>
    </location>
</feature>
<accession>D2VYR0</accession>
<evidence type="ECO:0000256" key="3">
    <source>
        <dbReference type="ARBA" id="ARBA00023157"/>
    </source>
</evidence>
<evidence type="ECO:0000256" key="5">
    <source>
        <dbReference type="PROSITE-ProRule" id="PRU00504"/>
    </source>
</evidence>
<comment type="caution">
    <text evidence="4">Lacks conserved residue(s) required for the propagation of feature annotation.</text>
</comment>
<keyword evidence="2" id="KW-0677">Repeat</keyword>
<evidence type="ECO:0000256" key="6">
    <source>
        <dbReference type="SAM" id="MobiDB-lite"/>
    </source>
</evidence>
<gene>
    <name evidence="9" type="ORF">NAEGRDRAFT_81735</name>
</gene>
<dbReference type="InterPro" id="IPR013111">
    <property type="entry name" value="EGF_extracell"/>
</dbReference>
<feature type="domain" description="EGF-like" evidence="8">
    <location>
        <begin position="1615"/>
        <end position="1648"/>
    </location>
</feature>
<feature type="compositionally biased region" description="Low complexity" evidence="6">
    <location>
        <begin position="1786"/>
        <end position="1799"/>
    </location>
</feature>
<dbReference type="Pfam" id="PF07974">
    <property type="entry name" value="EGF_2"/>
    <property type="match status" value="1"/>
</dbReference>
<dbReference type="PROSITE" id="PS50026">
    <property type="entry name" value="EGF_3"/>
    <property type="match status" value="4"/>
</dbReference>
<dbReference type="VEuPathDB" id="AmoebaDB:NAEGRDRAFT_81735"/>
<evidence type="ECO:0000256" key="7">
    <source>
        <dbReference type="SAM" id="Phobius"/>
    </source>
</evidence>
<dbReference type="SMART" id="SM00181">
    <property type="entry name" value="EGF"/>
    <property type="match status" value="12"/>
</dbReference>
<dbReference type="Proteomes" id="UP000006671">
    <property type="component" value="Unassembled WGS sequence"/>
</dbReference>
<feature type="region of interest" description="Disordered" evidence="6">
    <location>
        <begin position="1844"/>
        <end position="1875"/>
    </location>
</feature>
<dbReference type="RefSeq" id="XP_002670742.1">
    <property type="nucleotide sequence ID" value="XM_002670696.1"/>
</dbReference>